<dbReference type="Proteomes" id="UP001161065">
    <property type="component" value="Unassembled WGS sequence"/>
</dbReference>
<keyword evidence="1" id="KW-0732">Signal</keyword>
<dbReference type="AlphaFoldDB" id="A0AA42Q261"/>
<evidence type="ECO:0008006" key="4">
    <source>
        <dbReference type="Google" id="ProtNLM"/>
    </source>
</evidence>
<evidence type="ECO:0000313" key="2">
    <source>
        <dbReference type="EMBL" id="MDH1335840.1"/>
    </source>
</evidence>
<gene>
    <name evidence="2" type="ORF">N5D63_16975</name>
</gene>
<dbReference type="EMBL" id="JAOCEK010000015">
    <property type="protein sequence ID" value="MDH1335840.1"/>
    <property type="molecule type" value="Genomic_DNA"/>
</dbReference>
<feature type="signal peptide" evidence="1">
    <location>
        <begin position="1"/>
        <end position="28"/>
    </location>
</feature>
<reference evidence="2" key="1">
    <citation type="submission" date="2022-09" db="EMBL/GenBank/DDBJ databases">
        <title>Intensive care unit water sources are persistently colonized with multi-drug resistant bacteria and are the site of extensive horizontal gene transfer of antibiotic resistance genes.</title>
        <authorList>
            <person name="Diorio-Toth L."/>
        </authorList>
    </citation>
    <scope>NUCLEOTIDE SEQUENCE</scope>
    <source>
        <strain evidence="2">GD03832</strain>
    </source>
</reference>
<accession>A0AA42Q261</accession>
<organism evidence="2 3">
    <name type="scientific">Comamonas thiooxydans</name>
    <dbReference type="NCBI Taxonomy" id="363952"/>
    <lineage>
        <taxon>Bacteria</taxon>
        <taxon>Pseudomonadati</taxon>
        <taxon>Pseudomonadota</taxon>
        <taxon>Betaproteobacteria</taxon>
        <taxon>Burkholderiales</taxon>
        <taxon>Comamonadaceae</taxon>
        <taxon>Comamonas</taxon>
    </lineage>
</organism>
<name>A0AA42Q261_9BURK</name>
<evidence type="ECO:0000256" key="1">
    <source>
        <dbReference type="SAM" id="SignalP"/>
    </source>
</evidence>
<comment type="caution">
    <text evidence="2">The sequence shown here is derived from an EMBL/GenBank/DDBJ whole genome shotgun (WGS) entry which is preliminary data.</text>
</comment>
<dbReference type="RefSeq" id="WP_280008715.1">
    <property type="nucleotide sequence ID" value="NZ_JAOCEK010000015.1"/>
</dbReference>
<protein>
    <recommendedName>
        <fullName evidence="4">Secreted protein</fullName>
    </recommendedName>
</protein>
<evidence type="ECO:0000313" key="3">
    <source>
        <dbReference type="Proteomes" id="UP001161065"/>
    </source>
</evidence>
<proteinExistence type="predicted"/>
<sequence>MNKALIAIALAVCAVVLLLLWVTSPAQAEEETSEPPSPAGTVRMAARDAFVCPGMHAEWLDEKTVQCLKVTQ</sequence>
<feature type="chain" id="PRO_5041212733" description="Secreted protein" evidence="1">
    <location>
        <begin position="29"/>
        <end position="72"/>
    </location>
</feature>